<dbReference type="PANTHER" id="PTHR44757:SF2">
    <property type="entry name" value="BIOFILM ARCHITECTURE MAINTENANCE PROTEIN MBAA"/>
    <property type="match status" value="1"/>
</dbReference>
<dbReference type="PROSITE" id="PS50112">
    <property type="entry name" value="PAS"/>
    <property type="match status" value="2"/>
</dbReference>
<dbReference type="STRING" id="1195246.AGRI_10808"/>
<feature type="transmembrane region" description="Helical" evidence="5">
    <location>
        <begin position="49"/>
        <end position="71"/>
    </location>
</feature>
<reference evidence="10 11" key="1">
    <citation type="journal article" date="2012" name="J. Bacteriol.">
        <title>Genome Sequence of Pectin-Degrading Alishewanella agri, Isolated from Landfill Soil.</title>
        <authorList>
            <person name="Kim J."/>
            <person name="Jung J."/>
            <person name="Sung J.S."/>
            <person name="Chun J."/>
            <person name="Park W."/>
        </authorList>
    </citation>
    <scope>NUCLEOTIDE SEQUENCE [LARGE SCALE GENOMIC DNA]</scope>
    <source>
        <strain evidence="10 11">BL06</strain>
    </source>
</reference>
<dbReference type="Gene3D" id="3.30.450.20">
    <property type="entry name" value="PAS domain"/>
    <property type="match status" value="2"/>
</dbReference>
<feature type="domain" description="PAC" evidence="7">
    <location>
        <begin position="476"/>
        <end position="528"/>
    </location>
</feature>
<gene>
    <name evidence="10" type="ORF">AGRI_10808</name>
</gene>
<dbReference type="InterPro" id="IPR052155">
    <property type="entry name" value="Biofilm_reg_signaling"/>
</dbReference>
<dbReference type="InterPro" id="IPR000160">
    <property type="entry name" value="GGDEF_dom"/>
</dbReference>
<feature type="domain" description="EAL" evidence="8">
    <location>
        <begin position="707"/>
        <end position="957"/>
    </location>
</feature>
<proteinExistence type="predicted"/>
<feature type="transmembrane region" description="Helical" evidence="5">
    <location>
        <begin position="191"/>
        <end position="208"/>
    </location>
</feature>
<dbReference type="PROSITE" id="PS50883">
    <property type="entry name" value="EAL"/>
    <property type="match status" value="1"/>
</dbReference>
<dbReference type="RefSeq" id="WP_008984994.1">
    <property type="nucleotide sequence ID" value="NZ_AKKU01000018.1"/>
</dbReference>
<evidence type="ECO:0000259" key="8">
    <source>
        <dbReference type="PROSITE" id="PS50883"/>
    </source>
</evidence>
<feature type="domain" description="PAS" evidence="6">
    <location>
        <begin position="281"/>
        <end position="351"/>
    </location>
</feature>
<feature type="domain" description="PAS" evidence="6">
    <location>
        <begin position="403"/>
        <end position="460"/>
    </location>
</feature>
<sequence>MLASIQRFSHRLLPGAPFILSPILLLLILLTFLPLLFQSKLPAISIDYYLPMHTALEIIAITISALIFAVIREQAQYELSWRGLVLAAAFFAVFWLDLAHILSFQGMAPYFGDNTPAKTINFWLSARFVAAVALLYAVLPQADRAAKPKLLLPAIVIAGVFVALCHIWFISFPDTVPATYLPGTGLTRYKILAEYTIVAICGLSLLLLRLQGEQERPFASAALSVALILIILSELFFTLYHSMSDIYALIGHVLKVASYLFLYRALVHESLAKPFRKLAASSAELAAMLNAVPDLLFEVDLDGRFYRVHTGQNQQLLYSPEFFLGRTIAEVMPDSARQAGELAIAEAWQNKGVSSPQHYALEIANKMEWFQVIASLKQEAISNHRPRFVLAARNITEQKIAEANSQINALAFQTREAIMITDAQRRIIRVNPAFTEITGYSEHEVCGQTPVILRSGLHDEHFYAELWQTLEHNGVWSGEIYNKRKNGEIYPEYIIVNAIHDEKGQVTHYIASFNDISALKSDQERIYRLAFYDPLTQLPNRRLLLERINEVQHECARTGHYAALLFIDLDHFKRLNDSLGHSSGDELLKQLASRLNPTLRQTDTLARPGGDEFILLAPCYKTQLSEAAADAEKLATKLLQLIREPFKLEQQQYQISASIGIALFNDNSKNTDELMASADLAMYHSKEQGRNRWYFFEQSMQHRILLRQQLEAEMQTALQQQQFKVYFQPKVDGSGKLTGYEALLRWQHPERGMISPDEFIPIAEQSGFIIELGHWVLMRACQALQQLSDSSLVIAINVSKRQLQTDDFVESTLAAVLSSGVPASQLEFEITESMLMTDVEHTRDKLEKLHRQGISFAVDDFGTGYSSLAFLKNLPIQVLKIDRSFVRDFLVDQKDYAIVDTIISMAKALNLTVVAEGVETVEQFNMLSQMRCDLFQGYLFGRPAADFAAPTLLQATEN</sequence>
<dbReference type="PATRIC" id="fig|1195246.3.peg.2144"/>
<keyword evidence="11" id="KW-1185">Reference proteome</keyword>
<keyword evidence="5" id="KW-0812">Transmembrane</keyword>
<feature type="transmembrane region" description="Helical" evidence="5">
    <location>
        <begin position="220"/>
        <end position="240"/>
    </location>
</feature>
<dbReference type="InterPro" id="IPR001610">
    <property type="entry name" value="PAC"/>
</dbReference>
<evidence type="ECO:0000313" key="11">
    <source>
        <dbReference type="Proteomes" id="UP000035062"/>
    </source>
</evidence>
<dbReference type="Pfam" id="PF13426">
    <property type="entry name" value="PAS_9"/>
    <property type="match status" value="1"/>
</dbReference>
<evidence type="ECO:0000256" key="5">
    <source>
        <dbReference type="SAM" id="Phobius"/>
    </source>
</evidence>
<dbReference type="SMART" id="SM00052">
    <property type="entry name" value="EAL"/>
    <property type="match status" value="1"/>
</dbReference>
<dbReference type="GO" id="GO:0071111">
    <property type="term" value="F:cyclic-guanylate-specific phosphodiesterase activity"/>
    <property type="evidence" value="ECO:0007669"/>
    <property type="project" value="UniProtKB-EC"/>
</dbReference>
<evidence type="ECO:0000256" key="1">
    <source>
        <dbReference type="ARBA" id="ARBA00001946"/>
    </source>
</evidence>
<dbReference type="InterPro" id="IPR043128">
    <property type="entry name" value="Rev_trsase/Diguanyl_cyclase"/>
</dbReference>
<name>I9P114_9ALTE</name>
<dbReference type="SUPFAM" id="SSF55785">
    <property type="entry name" value="PYP-like sensor domain (PAS domain)"/>
    <property type="match status" value="2"/>
</dbReference>
<evidence type="ECO:0000256" key="3">
    <source>
        <dbReference type="ARBA" id="ARBA00022636"/>
    </source>
</evidence>
<dbReference type="eggNOG" id="COG5001">
    <property type="taxonomic scope" value="Bacteria"/>
</dbReference>
<accession>I9P114</accession>
<dbReference type="GO" id="GO:0071732">
    <property type="term" value="P:cellular response to nitric oxide"/>
    <property type="evidence" value="ECO:0007669"/>
    <property type="project" value="UniProtKB-ARBA"/>
</dbReference>
<dbReference type="PANTHER" id="PTHR44757">
    <property type="entry name" value="DIGUANYLATE CYCLASE DGCP"/>
    <property type="match status" value="1"/>
</dbReference>
<dbReference type="FunFam" id="3.20.20.450:FF:000001">
    <property type="entry name" value="Cyclic di-GMP phosphodiesterase yahA"/>
    <property type="match status" value="1"/>
</dbReference>
<feature type="domain" description="GGDEF" evidence="9">
    <location>
        <begin position="560"/>
        <end position="698"/>
    </location>
</feature>
<dbReference type="Gene3D" id="3.30.70.270">
    <property type="match status" value="1"/>
</dbReference>
<dbReference type="SMART" id="SM00267">
    <property type="entry name" value="GGDEF"/>
    <property type="match status" value="1"/>
</dbReference>
<dbReference type="InterPro" id="IPR035965">
    <property type="entry name" value="PAS-like_dom_sf"/>
</dbReference>
<comment type="cofactor">
    <cofactor evidence="1">
        <name>Mg(2+)</name>
        <dbReference type="ChEBI" id="CHEBI:18420"/>
    </cofactor>
</comment>
<dbReference type="PROSITE" id="PS50113">
    <property type="entry name" value="PAC"/>
    <property type="match status" value="1"/>
</dbReference>
<dbReference type="CDD" id="cd00130">
    <property type="entry name" value="PAS"/>
    <property type="match status" value="1"/>
</dbReference>
<dbReference type="PROSITE" id="PS50887">
    <property type="entry name" value="GGDEF"/>
    <property type="match status" value="1"/>
</dbReference>
<dbReference type="FunFam" id="3.30.70.270:FF:000001">
    <property type="entry name" value="Diguanylate cyclase domain protein"/>
    <property type="match status" value="1"/>
</dbReference>
<comment type="catalytic activity">
    <reaction evidence="4">
        <text>3',3'-c-di-GMP + H2O = 5'-phosphoguanylyl(3'-&gt;5')guanosine + H(+)</text>
        <dbReference type="Rhea" id="RHEA:24902"/>
        <dbReference type="ChEBI" id="CHEBI:15377"/>
        <dbReference type="ChEBI" id="CHEBI:15378"/>
        <dbReference type="ChEBI" id="CHEBI:58754"/>
        <dbReference type="ChEBI" id="CHEBI:58805"/>
        <dbReference type="EC" id="3.1.4.52"/>
    </reaction>
    <physiologicalReaction direction="left-to-right" evidence="4">
        <dbReference type="Rhea" id="RHEA:24903"/>
    </physiologicalReaction>
</comment>
<dbReference type="SMART" id="SM00091">
    <property type="entry name" value="PAS"/>
    <property type="match status" value="2"/>
</dbReference>
<dbReference type="InterPro" id="IPR000700">
    <property type="entry name" value="PAS-assoc_C"/>
</dbReference>
<organism evidence="10 11">
    <name type="scientific">Alishewanella agri BL06</name>
    <dbReference type="NCBI Taxonomy" id="1195246"/>
    <lineage>
        <taxon>Bacteria</taxon>
        <taxon>Pseudomonadati</taxon>
        <taxon>Pseudomonadota</taxon>
        <taxon>Gammaproteobacteria</taxon>
        <taxon>Alteromonadales</taxon>
        <taxon>Alteromonadaceae</taxon>
        <taxon>Alishewanella</taxon>
    </lineage>
</organism>
<feature type="transmembrane region" description="Helical" evidence="5">
    <location>
        <begin position="12"/>
        <end position="37"/>
    </location>
</feature>
<dbReference type="Pfam" id="PF00563">
    <property type="entry name" value="EAL"/>
    <property type="match status" value="1"/>
</dbReference>
<dbReference type="NCBIfam" id="TIGR00254">
    <property type="entry name" value="GGDEF"/>
    <property type="match status" value="1"/>
</dbReference>
<feature type="transmembrane region" description="Helical" evidence="5">
    <location>
        <begin position="122"/>
        <end position="139"/>
    </location>
</feature>
<dbReference type="InterPro" id="IPR029787">
    <property type="entry name" value="Nucleotide_cyclase"/>
</dbReference>
<dbReference type="InterPro" id="IPR001633">
    <property type="entry name" value="EAL_dom"/>
</dbReference>
<dbReference type="SUPFAM" id="SSF141868">
    <property type="entry name" value="EAL domain-like"/>
    <property type="match status" value="1"/>
</dbReference>
<evidence type="ECO:0000259" key="7">
    <source>
        <dbReference type="PROSITE" id="PS50113"/>
    </source>
</evidence>
<dbReference type="Gene3D" id="3.20.20.450">
    <property type="entry name" value="EAL domain"/>
    <property type="match status" value="1"/>
</dbReference>
<keyword evidence="5" id="KW-1133">Transmembrane helix</keyword>
<feature type="transmembrane region" description="Helical" evidence="5">
    <location>
        <begin position="83"/>
        <end position="102"/>
    </location>
</feature>
<dbReference type="InterPro" id="IPR033425">
    <property type="entry name" value="MASE3"/>
</dbReference>
<dbReference type="SUPFAM" id="SSF55073">
    <property type="entry name" value="Nucleotide cyclase"/>
    <property type="match status" value="1"/>
</dbReference>
<dbReference type="Pfam" id="PF08448">
    <property type="entry name" value="PAS_4"/>
    <property type="match status" value="1"/>
</dbReference>
<evidence type="ECO:0000256" key="4">
    <source>
        <dbReference type="ARBA" id="ARBA00051114"/>
    </source>
</evidence>
<dbReference type="Proteomes" id="UP000035062">
    <property type="component" value="Unassembled WGS sequence"/>
</dbReference>
<dbReference type="Pfam" id="PF00990">
    <property type="entry name" value="GGDEF"/>
    <property type="match status" value="1"/>
</dbReference>
<keyword evidence="5" id="KW-0472">Membrane</keyword>
<comment type="caution">
    <text evidence="10">The sequence shown here is derived from an EMBL/GenBank/DDBJ whole genome shotgun (WGS) entry which is preliminary data.</text>
</comment>
<evidence type="ECO:0000256" key="2">
    <source>
        <dbReference type="ARBA" id="ARBA00012282"/>
    </source>
</evidence>
<dbReference type="InterPro" id="IPR013656">
    <property type="entry name" value="PAS_4"/>
</dbReference>
<dbReference type="EMBL" id="AKKU01000018">
    <property type="protein sequence ID" value="EIW88429.1"/>
    <property type="molecule type" value="Genomic_DNA"/>
</dbReference>
<dbReference type="Pfam" id="PF17159">
    <property type="entry name" value="MASE3"/>
    <property type="match status" value="1"/>
</dbReference>
<evidence type="ECO:0000313" key="10">
    <source>
        <dbReference type="EMBL" id="EIW88429.1"/>
    </source>
</evidence>
<dbReference type="SMART" id="SM00086">
    <property type="entry name" value="PAC"/>
    <property type="match status" value="1"/>
</dbReference>
<evidence type="ECO:0000259" key="6">
    <source>
        <dbReference type="PROSITE" id="PS50112"/>
    </source>
</evidence>
<dbReference type="InterPro" id="IPR000014">
    <property type="entry name" value="PAS"/>
</dbReference>
<dbReference type="EC" id="3.1.4.52" evidence="2"/>
<dbReference type="AlphaFoldDB" id="I9P114"/>
<feature type="transmembrane region" description="Helical" evidence="5">
    <location>
        <begin position="151"/>
        <end position="171"/>
    </location>
</feature>
<dbReference type="NCBIfam" id="TIGR00229">
    <property type="entry name" value="sensory_box"/>
    <property type="match status" value="2"/>
</dbReference>
<dbReference type="InterPro" id="IPR035919">
    <property type="entry name" value="EAL_sf"/>
</dbReference>
<protein>
    <recommendedName>
        <fullName evidence="2">cyclic-guanylate-specific phosphodiesterase</fullName>
        <ecNumber evidence="2">3.1.4.52</ecNumber>
    </recommendedName>
</protein>
<evidence type="ECO:0000259" key="9">
    <source>
        <dbReference type="PROSITE" id="PS50887"/>
    </source>
</evidence>
<keyword evidence="3" id="KW-0973">c-di-GMP</keyword>
<dbReference type="CDD" id="cd01949">
    <property type="entry name" value="GGDEF"/>
    <property type="match status" value="1"/>
</dbReference>
<dbReference type="CDD" id="cd01948">
    <property type="entry name" value="EAL"/>
    <property type="match status" value="1"/>
</dbReference>